<proteinExistence type="predicted"/>
<dbReference type="Gene3D" id="3.40.190.170">
    <property type="entry name" value="Bacterial extracellular solute-binding protein, family 7"/>
    <property type="match status" value="1"/>
</dbReference>
<dbReference type="PANTHER" id="PTHR33376">
    <property type="match status" value="1"/>
</dbReference>
<evidence type="ECO:0000313" key="3">
    <source>
        <dbReference type="EMBL" id="SDF67406.1"/>
    </source>
</evidence>
<evidence type="ECO:0000256" key="1">
    <source>
        <dbReference type="ARBA" id="ARBA00022729"/>
    </source>
</evidence>
<name>A0A8G2BH70_9PROT</name>
<reference evidence="3 4" key="1">
    <citation type="submission" date="2016-10" db="EMBL/GenBank/DDBJ databases">
        <authorList>
            <person name="Varghese N."/>
            <person name="Submissions S."/>
        </authorList>
    </citation>
    <scope>NUCLEOTIDE SEQUENCE [LARGE SCALE GENOMIC DNA]</scope>
    <source>
        <strain evidence="3 4">DSM 18839</strain>
    </source>
</reference>
<dbReference type="RefSeq" id="WP_028792656.1">
    <property type="nucleotide sequence ID" value="NZ_FNBW01000005.1"/>
</dbReference>
<gene>
    <name evidence="3" type="ORF">SAMN05660686_02019</name>
</gene>
<accession>A0A8G2BH70</accession>
<feature type="signal peptide" evidence="2">
    <location>
        <begin position="1"/>
        <end position="26"/>
    </location>
</feature>
<dbReference type="GO" id="GO:0055085">
    <property type="term" value="P:transmembrane transport"/>
    <property type="evidence" value="ECO:0007669"/>
    <property type="project" value="InterPro"/>
</dbReference>
<evidence type="ECO:0000256" key="2">
    <source>
        <dbReference type="SAM" id="SignalP"/>
    </source>
</evidence>
<comment type="caution">
    <text evidence="3">The sequence shown here is derived from an EMBL/GenBank/DDBJ whole genome shotgun (WGS) entry which is preliminary data.</text>
</comment>
<organism evidence="3 4">
    <name type="scientific">Thalassobaculum litoreum DSM 18839</name>
    <dbReference type="NCBI Taxonomy" id="1123362"/>
    <lineage>
        <taxon>Bacteria</taxon>
        <taxon>Pseudomonadati</taxon>
        <taxon>Pseudomonadota</taxon>
        <taxon>Alphaproteobacteria</taxon>
        <taxon>Rhodospirillales</taxon>
        <taxon>Thalassobaculaceae</taxon>
        <taxon>Thalassobaculum</taxon>
    </lineage>
</organism>
<dbReference type="EMBL" id="FNBW01000005">
    <property type="protein sequence ID" value="SDF67406.1"/>
    <property type="molecule type" value="Genomic_DNA"/>
</dbReference>
<dbReference type="Proteomes" id="UP000198615">
    <property type="component" value="Unassembled WGS sequence"/>
</dbReference>
<dbReference type="CDD" id="cd13602">
    <property type="entry name" value="PBP2_TRAP_BpDctp6_7"/>
    <property type="match status" value="1"/>
</dbReference>
<protein>
    <submittedName>
        <fullName evidence="3">TRAP-type C4-dicarboxylate transport system, substrate-binding protein</fullName>
    </submittedName>
</protein>
<dbReference type="AlphaFoldDB" id="A0A8G2BH70"/>
<keyword evidence="4" id="KW-1185">Reference proteome</keyword>
<dbReference type="InterPro" id="IPR038404">
    <property type="entry name" value="TRAP_DctP_sf"/>
</dbReference>
<dbReference type="OrthoDB" id="9783941at2"/>
<dbReference type="Pfam" id="PF03480">
    <property type="entry name" value="DctP"/>
    <property type="match status" value="1"/>
</dbReference>
<sequence>MGILRNTVMSAVVGASIALTAGSASAADWIMASGYPDSNFHTQNIQTFIEEVEASTSLKIQLNSNDTLIKLDAIKTALQRGQIPIGEIRLGVYGNEDPMYVLAGLPFIAADYTEAWLLKDLQKEYFDKIFAEQGLRILYYSPWPGQGFYTKFPVTSVEDFSGKKLRIYSTATQEMGQMLGFDATILPFAEIPQAFSTGLIEALFTSPQTGIDIQAWDNTSNFTYAGAIFSKNAVVVNESFFSALPVEEQMAILKAAEKAELRGWEMSAQTTAAQMKTLAENGMTTASAPPAVIEKMKTIGLKMMETWRKDASPEAAAILDRYLALQ</sequence>
<dbReference type="InterPro" id="IPR018389">
    <property type="entry name" value="DctP_fam"/>
</dbReference>
<dbReference type="PANTHER" id="PTHR33376:SF4">
    <property type="entry name" value="SIALIC ACID-BINDING PERIPLASMIC PROTEIN SIAP"/>
    <property type="match status" value="1"/>
</dbReference>
<feature type="chain" id="PRO_5034456500" evidence="2">
    <location>
        <begin position="27"/>
        <end position="326"/>
    </location>
</feature>
<evidence type="ECO:0000313" key="4">
    <source>
        <dbReference type="Proteomes" id="UP000198615"/>
    </source>
</evidence>
<keyword evidence="1 2" id="KW-0732">Signal</keyword>
<dbReference type="NCBIfam" id="NF037995">
    <property type="entry name" value="TRAP_S1"/>
    <property type="match status" value="1"/>
</dbReference>